<dbReference type="Proteomes" id="UP000005867">
    <property type="component" value="Chromosome"/>
</dbReference>
<dbReference type="BioCyc" id="PSP1104324:GJSN-2252-MONOMER"/>
<accession>G7VBS6</accession>
<dbReference type="HOGENOM" id="CLU_272814_0_0_2"/>
<sequence>MATAALFMAPFPRVIFIFGGGSGSVRLFLLVLAVAASVAASTHFVVTPDDAVLANYLEKAYSYYTGKGLAPLPPCSGDKYLVYVNASAQYPGATYFGNGCVLKQEFRPGYTERLAFHEVAHMFFARFHNIFDYFWIDEATPEAMASVATKVYYFPPMYFSDGLYEKNPFSLGEDRVYDWYKYSAPLAWYLERAQQWDGVLAALSTGQGAAKMYVGFLLALAGGVELGGVVYKPRYRQVEVGPGAAYDYPDVEGYSAVYYNISAPPGGFLRIEISGGGAGSVVSNVALGRDVSLANGTLLVALVNNSSNTARLRVAFYYSVLKARAVDGVYYSGNVTVRIYAEYGFQRAVGAGRINGTVVDFREGFASYTFSGGLRPYVLRVEYNGSWAYVYLNLTEFGLEVSPKTLYLGRGGYGVLNVTVVNPNPIDVRCVLNGSGHGVEIRPVEIYVPRNTSIVAGVPFRAVADPAGFVAVRCGEVVGAVQLSQPAYSLDYDLDKGRGVLLVKYGSEESLYDVAELPANVSLSYRGYVAAVVNVPRPVLDVAFLPRRFENESVVYQVNITLSGVPPWARFRGTVSITADGREKRGNYTGGPYVTEITLRPGAKATVSVSVGMLRREFPIDVPMVNATLELVRVVVRGGVASIWAMVKFDMEVRDDIPIKFLDPRPLGEARFDGGYIFLNYTYSDVVVIRYAVAGEEKSAYVELPRPRLSVELINGVVTPSEFRGLFKVVVDVCNPSVDALYVVRVNGTDVTLKVAKGGCASNSTVISARARYSTDISFSFVTSFGTFDKHLHVPPPAVNATLLQWRISGSREAASVLLRVTTQNYTYIIFNKEVSGSAEFIEEVEVSNGVAVINYGFGVVQIRRPQLGILARPVAAEVGTPFVLNVTIRAPENLYIDAPLNTSLNVSKLVSVGPGTQEFSLAVPGVSSPGFYNVSISLGPYVNYTTLLVYRVNVTISAPSLAPVGAPVNITVIGHVYPSIDTSVLLSVSGCGVYKGVVRLNQTIQYSSARPCAAVFTAYTNTTKASASVRWASLTVGVNYTRLGTIRGLPVFPPRGFSAYALLGGVQVPARVEVIGDFDRLGRVSYNITVEYMGVVNRSVFVGYAAPPGSYTAANKTLGLLPPEARPYFQYLMERAAATGDWGLVDQISRLYTGAPTPMALLARYLVERDLAAGRGPNVAAAEALRQIEPLVLGIAGGLFLAFVRRFV</sequence>
<dbReference type="EMBL" id="CP003098">
    <property type="protein sequence ID" value="AET33693.1"/>
    <property type="molecule type" value="Genomic_DNA"/>
</dbReference>
<keyword evidence="2" id="KW-1185">Reference proteome</keyword>
<dbReference type="AlphaFoldDB" id="G7VBS6"/>
<evidence type="ECO:0000313" key="1">
    <source>
        <dbReference type="EMBL" id="AET33693.1"/>
    </source>
</evidence>
<name>G7VBS6_9CREN</name>
<organism evidence="1 2">
    <name type="scientific">Pyrobaculum ferrireducens</name>
    <dbReference type="NCBI Taxonomy" id="1104324"/>
    <lineage>
        <taxon>Archaea</taxon>
        <taxon>Thermoproteota</taxon>
        <taxon>Thermoprotei</taxon>
        <taxon>Thermoproteales</taxon>
        <taxon>Thermoproteaceae</taxon>
        <taxon>Pyrobaculum</taxon>
    </lineage>
</organism>
<protein>
    <submittedName>
        <fullName evidence="1">Uncharacterized protein</fullName>
    </submittedName>
</protein>
<dbReference type="eggNOG" id="arCOG05461">
    <property type="taxonomic scope" value="Archaea"/>
</dbReference>
<gene>
    <name evidence="1" type="ORF">P186_2303</name>
</gene>
<proteinExistence type="predicted"/>
<dbReference type="STRING" id="1104324.P186_2303"/>
<evidence type="ECO:0000313" key="2">
    <source>
        <dbReference type="Proteomes" id="UP000005867"/>
    </source>
</evidence>
<reference evidence="1 2" key="1">
    <citation type="journal article" date="2012" name="J. Bacteriol.">
        <title>Complete genome sequence of strain 1860, a crenarchaeon of the genus pyrobaculum able to grow with various electron acceptors.</title>
        <authorList>
            <person name="Mardanov A.V."/>
            <person name="Gumerov V.M."/>
            <person name="Slobodkina G.B."/>
            <person name="Beletsky A.V."/>
            <person name="Bonch-Osmolovskaya E.A."/>
            <person name="Ravin N.V."/>
            <person name="Skryabin K.G."/>
        </authorList>
    </citation>
    <scope>NUCLEOTIDE SEQUENCE [LARGE SCALE GENOMIC DNA]</scope>
    <source>
        <strain evidence="1 2">1860</strain>
    </source>
</reference>
<dbReference type="KEGG" id="pyr:P186_2303"/>